<keyword evidence="1" id="KW-1133">Transmembrane helix</keyword>
<protein>
    <recommendedName>
        <fullName evidence="4">LemA family protein</fullName>
    </recommendedName>
</protein>
<sequence length="169" mass="19915">MVLPIYLNMLIVSSIIFSVIIIAILICIIFYVIALKSIQKSEKRVLEVKTKIDLVLLKKYDIYQKMNDIINKTDLEIEKKDLSAMVDKSLYVACLNDLIEQMLEQQVIKETHNYSSIKEKSIEIQEELICVQKNYNMLVSIYNQKISKFPFIIVSKKKRLVKQEYFELR</sequence>
<feature type="transmembrane region" description="Helical" evidence="1">
    <location>
        <begin position="6"/>
        <end position="34"/>
    </location>
</feature>
<evidence type="ECO:0000313" key="2">
    <source>
        <dbReference type="EMBL" id="CCV64038.1"/>
    </source>
</evidence>
<keyword evidence="3" id="KW-1185">Reference proteome</keyword>
<gene>
    <name evidence="2" type="ORF">BN85404610</name>
</gene>
<dbReference type="InterPro" id="IPR023353">
    <property type="entry name" value="LemA-like_dom_sf"/>
</dbReference>
<keyword evidence="1" id="KW-0472">Membrane</keyword>
<dbReference type="Gene3D" id="1.20.1440.20">
    <property type="entry name" value="LemA-like domain"/>
    <property type="match status" value="1"/>
</dbReference>
<dbReference type="RefSeq" id="WP_026657107.1">
    <property type="nucleotide sequence ID" value="NC_022538.1"/>
</dbReference>
<dbReference type="STRING" id="1318466.BN85404610"/>
<reference evidence="2 3" key="1">
    <citation type="journal article" date="2013" name="J. Mol. Microbiol. Biotechnol.">
        <title>Analysis of the Complete Genomes of Acholeplasma brassicae , A. palmae and A. laidlawii and Their Comparison to the Obligate Parasites from ' Candidatus Phytoplasma'.</title>
        <authorList>
            <person name="Kube M."/>
            <person name="Siewert C."/>
            <person name="Migdoll A.M."/>
            <person name="Duduk B."/>
            <person name="Holz S."/>
            <person name="Rabus R."/>
            <person name="Seemuller E."/>
            <person name="Mitrovic J."/>
            <person name="Muller I."/>
            <person name="Buttner C."/>
            <person name="Reinhardt R."/>
        </authorList>
    </citation>
    <scope>NUCLEOTIDE SEQUENCE [LARGE SCALE GENOMIC DNA]</scope>
    <source>
        <strain evidence="2 3">J233</strain>
    </source>
</reference>
<evidence type="ECO:0008006" key="4">
    <source>
        <dbReference type="Google" id="ProtNLM"/>
    </source>
</evidence>
<dbReference type="Proteomes" id="UP000032740">
    <property type="component" value="Chromosome"/>
</dbReference>
<dbReference type="EMBL" id="FO681347">
    <property type="protein sequence ID" value="CCV64038.1"/>
    <property type="molecule type" value="Genomic_DNA"/>
</dbReference>
<dbReference type="KEGG" id="apal:BN85404610"/>
<dbReference type="AlphaFoldDB" id="U4KKF3"/>
<proteinExistence type="predicted"/>
<name>U4KKF3_ALTPJ</name>
<accession>U4KKF3</accession>
<evidence type="ECO:0000256" key="1">
    <source>
        <dbReference type="SAM" id="Phobius"/>
    </source>
</evidence>
<dbReference type="HOGENOM" id="CLU_1575062_0_0_14"/>
<keyword evidence="1" id="KW-0812">Transmembrane</keyword>
<dbReference type="SUPFAM" id="SSF140478">
    <property type="entry name" value="LemA-like"/>
    <property type="match status" value="1"/>
</dbReference>
<organism evidence="2 3">
    <name type="scientific">Alteracholeplasma palmae (strain ATCC 49389 / J233)</name>
    <name type="common">Acholeplasma palmae</name>
    <dbReference type="NCBI Taxonomy" id="1318466"/>
    <lineage>
        <taxon>Bacteria</taxon>
        <taxon>Bacillati</taxon>
        <taxon>Mycoplasmatota</taxon>
        <taxon>Mollicutes</taxon>
        <taxon>Acholeplasmatales</taxon>
        <taxon>Acholeplasmataceae</taxon>
        <taxon>Acholeplasma</taxon>
    </lineage>
</organism>
<evidence type="ECO:0000313" key="3">
    <source>
        <dbReference type="Proteomes" id="UP000032740"/>
    </source>
</evidence>